<gene>
    <name evidence="2" type="ORF">DY000_02030866</name>
</gene>
<evidence type="ECO:0000313" key="2">
    <source>
        <dbReference type="EMBL" id="KAF3581275.1"/>
    </source>
</evidence>
<feature type="compositionally biased region" description="Basic and acidic residues" evidence="1">
    <location>
        <begin position="46"/>
        <end position="58"/>
    </location>
</feature>
<protein>
    <submittedName>
        <fullName evidence="2">Uncharacterized protein</fullName>
    </submittedName>
</protein>
<evidence type="ECO:0000313" key="3">
    <source>
        <dbReference type="Proteomes" id="UP000266723"/>
    </source>
</evidence>
<feature type="compositionally biased region" description="Basic and acidic residues" evidence="1">
    <location>
        <begin position="23"/>
        <end position="35"/>
    </location>
</feature>
<evidence type="ECO:0000256" key="1">
    <source>
        <dbReference type="SAM" id="MobiDB-lite"/>
    </source>
</evidence>
<proteinExistence type="predicted"/>
<name>A0ABQ7DV62_BRACR</name>
<feature type="compositionally biased region" description="Polar residues" evidence="1">
    <location>
        <begin position="59"/>
        <end position="79"/>
    </location>
</feature>
<dbReference type="Proteomes" id="UP000266723">
    <property type="component" value="Unassembled WGS sequence"/>
</dbReference>
<feature type="region of interest" description="Disordered" evidence="1">
    <location>
        <begin position="1"/>
        <end position="85"/>
    </location>
</feature>
<reference evidence="2 3" key="1">
    <citation type="journal article" date="2020" name="BMC Genomics">
        <title>Intraspecific diversification of the crop wild relative Brassica cretica Lam. using demographic model selection.</title>
        <authorList>
            <person name="Kioukis A."/>
            <person name="Michalopoulou V.A."/>
            <person name="Briers L."/>
            <person name="Pirintsos S."/>
            <person name="Studholme D.J."/>
            <person name="Pavlidis P."/>
            <person name="Sarris P.F."/>
        </authorList>
    </citation>
    <scope>NUCLEOTIDE SEQUENCE [LARGE SCALE GENOMIC DNA]</scope>
    <source>
        <strain evidence="3">cv. PFS-1207/04</strain>
    </source>
</reference>
<dbReference type="EMBL" id="QGKV02000649">
    <property type="protein sequence ID" value="KAF3581275.1"/>
    <property type="molecule type" value="Genomic_DNA"/>
</dbReference>
<feature type="compositionally biased region" description="Polar residues" evidence="1">
    <location>
        <begin position="12"/>
        <end position="22"/>
    </location>
</feature>
<keyword evidence="3" id="KW-1185">Reference proteome</keyword>
<accession>A0ABQ7DV62</accession>
<sequence>MDQYMEPDQNEDQAVQNNSTEVRSSDRADQDDRAMYRLNPRTSGIELRKEPRPNDRTDQPTGVLSRPSRQGKTNSQARLNLSREDSQNDHDFSLLVCLVRTKCPEDRTDGLSLMSDTLLDFYHSDFYKARIIKLSEDLGSISALLDHPVDCPDRPAYVQLLIATEPTWSDEPGHQPKGHFDQI</sequence>
<organism evidence="2 3">
    <name type="scientific">Brassica cretica</name>
    <name type="common">Mustard</name>
    <dbReference type="NCBI Taxonomy" id="69181"/>
    <lineage>
        <taxon>Eukaryota</taxon>
        <taxon>Viridiplantae</taxon>
        <taxon>Streptophyta</taxon>
        <taxon>Embryophyta</taxon>
        <taxon>Tracheophyta</taxon>
        <taxon>Spermatophyta</taxon>
        <taxon>Magnoliopsida</taxon>
        <taxon>eudicotyledons</taxon>
        <taxon>Gunneridae</taxon>
        <taxon>Pentapetalae</taxon>
        <taxon>rosids</taxon>
        <taxon>malvids</taxon>
        <taxon>Brassicales</taxon>
        <taxon>Brassicaceae</taxon>
        <taxon>Brassiceae</taxon>
        <taxon>Brassica</taxon>
    </lineage>
</organism>
<comment type="caution">
    <text evidence="2">The sequence shown here is derived from an EMBL/GenBank/DDBJ whole genome shotgun (WGS) entry which is preliminary data.</text>
</comment>